<proteinExistence type="predicted"/>
<gene>
    <name evidence="2" type="ORF">NZNM25_12070</name>
</gene>
<dbReference type="EMBL" id="BGKI01000007">
    <property type="protein sequence ID" value="GBH34416.1"/>
    <property type="molecule type" value="Genomic_DNA"/>
</dbReference>
<sequence>MNKSLGDYNIEKSSSYNIKNIVWTKKKSTNIEKITKNNFNKKFQKDSHKNIIYGINPKSKSTAKVFKIEEISDAEKLKNKKNNPSKKFQKSSASNCNIKQGFKRPGR</sequence>
<dbReference type="OrthoDB" id="3344at2157"/>
<evidence type="ECO:0000256" key="1">
    <source>
        <dbReference type="SAM" id="MobiDB-lite"/>
    </source>
</evidence>
<feature type="compositionally biased region" description="Basic residues" evidence="1">
    <location>
        <begin position="78"/>
        <end position="89"/>
    </location>
</feature>
<keyword evidence="3" id="KW-1185">Reference proteome</keyword>
<protein>
    <submittedName>
        <fullName evidence="2">Uncharacterized protein</fullName>
    </submittedName>
</protein>
<accession>A0A2S2KRY3</accession>
<dbReference type="Proteomes" id="UP000245829">
    <property type="component" value="Unassembled WGS sequence"/>
</dbReference>
<evidence type="ECO:0000313" key="2">
    <source>
        <dbReference type="EMBL" id="GBH34416.1"/>
    </source>
</evidence>
<dbReference type="AlphaFoldDB" id="A0A2S2KRY3"/>
<organism evidence="2 3">
    <name type="scientific">Nitrosopumilus zosterae</name>
    <dbReference type="NCBI Taxonomy" id="718286"/>
    <lineage>
        <taxon>Archaea</taxon>
        <taxon>Nitrososphaerota</taxon>
        <taxon>Nitrososphaeria</taxon>
        <taxon>Nitrosopumilales</taxon>
        <taxon>Nitrosopumilaceae</taxon>
        <taxon>Nitrosopumilus</taxon>
    </lineage>
</organism>
<feature type="region of interest" description="Disordered" evidence="1">
    <location>
        <begin position="77"/>
        <end position="107"/>
    </location>
</feature>
<dbReference type="GeneID" id="76209298"/>
<name>A0A2S2KRY3_9ARCH</name>
<reference evidence="2 3" key="1">
    <citation type="submission" date="2018-05" db="EMBL/GenBank/DDBJ databases">
        <title>genome sequencing of Nitrosopumilus sp. NM25.</title>
        <authorList>
            <person name="Mori K."/>
            <person name="Nakagawa T."/>
        </authorList>
    </citation>
    <scope>NUCLEOTIDE SEQUENCE [LARGE SCALE GENOMIC DNA]</scope>
    <source>
        <strain evidence="2 3">NM25</strain>
    </source>
</reference>
<comment type="caution">
    <text evidence="2">The sequence shown here is derived from an EMBL/GenBank/DDBJ whole genome shotgun (WGS) entry which is preliminary data.</text>
</comment>
<evidence type="ECO:0000313" key="3">
    <source>
        <dbReference type="Proteomes" id="UP000245829"/>
    </source>
</evidence>
<dbReference type="RefSeq" id="WP_109877056.1">
    <property type="nucleotide sequence ID" value="NZ_AP026695.1"/>
</dbReference>